<feature type="region of interest" description="Disordered" evidence="1">
    <location>
        <begin position="222"/>
        <end position="249"/>
    </location>
</feature>
<evidence type="ECO:0000313" key="2">
    <source>
        <dbReference type="EMBL" id="KAF6810267.1"/>
    </source>
</evidence>
<comment type="caution">
    <text evidence="2">The sequence shown here is derived from an EMBL/GenBank/DDBJ whole genome shotgun (WGS) entry which is preliminary data.</text>
</comment>
<evidence type="ECO:0000313" key="3">
    <source>
        <dbReference type="Proteomes" id="UP000652219"/>
    </source>
</evidence>
<proteinExistence type="predicted"/>
<reference evidence="2 3" key="1">
    <citation type="journal article" date="2020" name="Phytopathology">
        <title>Genome Sequence Resources of Colletotrichum truncatum, C. plurivorum, C. musicola, and C. sojae: Four Species Pathogenic to Soybean (Glycine max).</title>
        <authorList>
            <person name="Rogerio F."/>
            <person name="Boufleur T.R."/>
            <person name="Ciampi-Guillardi M."/>
            <person name="Sukno S.A."/>
            <person name="Thon M.R."/>
            <person name="Massola Junior N.S."/>
            <person name="Baroncelli R."/>
        </authorList>
    </citation>
    <scope>NUCLEOTIDE SEQUENCE [LARGE SCALE GENOMIC DNA]</scope>
    <source>
        <strain evidence="2 3">LFN0009</strain>
    </source>
</reference>
<keyword evidence="3" id="KW-1185">Reference proteome</keyword>
<feature type="region of interest" description="Disordered" evidence="1">
    <location>
        <begin position="297"/>
        <end position="325"/>
    </location>
</feature>
<organism evidence="2 3">
    <name type="scientific">Colletotrichum sojae</name>
    <dbReference type="NCBI Taxonomy" id="2175907"/>
    <lineage>
        <taxon>Eukaryota</taxon>
        <taxon>Fungi</taxon>
        <taxon>Dikarya</taxon>
        <taxon>Ascomycota</taxon>
        <taxon>Pezizomycotina</taxon>
        <taxon>Sordariomycetes</taxon>
        <taxon>Hypocreomycetidae</taxon>
        <taxon>Glomerellales</taxon>
        <taxon>Glomerellaceae</taxon>
        <taxon>Colletotrichum</taxon>
        <taxon>Colletotrichum orchidearum species complex</taxon>
    </lineage>
</organism>
<name>A0A8H6JBZ1_9PEZI</name>
<gene>
    <name evidence="2" type="ORF">CSOJ01_06458</name>
</gene>
<evidence type="ECO:0000256" key="1">
    <source>
        <dbReference type="SAM" id="MobiDB-lite"/>
    </source>
</evidence>
<dbReference type="AlphaFoldDB" id="A0A8H6JBZ1"/>
<dbReference type="Proteomes" id="UP000652219">
    <property type="component" value="Unassembled WGS sequence"/>
</dbReference>
<protein>
    <submittedName>
        <fullName evidence="2">Uncharacterized protein</fullName>
    </submittedName>
</protein>
<dbReference type="EMBL" id="WIGN01000089">
    <property type="protein sequence ID" value="KAF6810267.1"/>
    <property type="molecule type" value="Genomic_DNA"/>
</dbReference>
<sequence length="325" mass="35359">MSRDDNAAQVEAHGVLRTQGMNQVLPRHDLDLFTLSRNYPEGDWVLSELPRRHQFQAAYYVPDPQGQLVPAPMPPVNVSAVTNEEEIFQHCTVYQFAAAYQSRGDTDHLGAVHAIGQNPQNRGRGLSSGRGNHYQQVPLAAPAAEQHHSDPDRKYNFDSNAEPAFFASPPPYSAAANVDTRAFPPDKDARISAAQTHGGNFVSFSGESIVTDYSSQQDSSMASASFVSKPGNDSFRQNPALGDMHGLGTLSPQDVATDLHGLAIPSNDLFNMKFSPAMMTQLDDYVLDGLFEQDDDTCPDASGLRRTQTDDDDAHGGENTVKAPK</sequence>
<accession>A0A8H6JBZ1</accession>